<sequence length="73" mass="8100">MAQSWAFHRILVIVGGFGPWSDGCEVGGALAIYKVSSCSQEIGKKKKRRRVLSRTYPHIFRIACSRGSEPMST</sequence>
<keyword evidence="1" id="KW-0732">Signal</keyword>
<proteinExistence type="predicted"/>
<evidence type="ECO:0000313" key="3">
    <source>
        <dbReference type="Proteomes" id="UP000800038"/>
    </source>
</evidence>
<feature type="signal peptide" evidence="1">
    <location>
        <begin position="1"/>
        <end position="23"/>
    </location>
</feature>
<dbReference type="EMBL" id="ML976002">
    <property type="protein sequence ID" value="KAF1946586.1"/>
    <property type="molecule type" value="Genomic_DNA"/>
</dbReference>
<dbReference type="AlphaFoldDB" id="A0A6A5T767"/>
<evidence type="ECO:0000313" key="2">
    <source>
        <dbReference type="EMBL" id="KAF1946586.1"/>
    </source>
</evidence>
<organism evidence="2 3">
    <name type="scientific">Clathrospora elynae</name>
    <dbReference type="NCBI Taxonomy" id="706981"/>
    <lineage>
        <taxon>Eukaryota</taxon>
        <taxon>Fungi</taxon>
        <taxon>Dikarya</taxon>
        <taxon>Ascomycota</taxon>
        <taxon>Pezizomycotina</taxon>
        <taxon>Dothideomycetes</taxon>
        <taxon>Pleosporomycetidae</taxon>
        <taxon>Pleosporales</taxon>
        <taxon>Diademaceae</taxon>
        <taxon>Clathrospora</taxon>
    </lineage>
</organism>
<protein>
    <submittedName>
        <fullName evidence="2">Uncharacterized protein</fullName>
    </submittedName>
</protein>
<gene>
    <name evidence="2" type="ORF">EJ02DRAFT_215225</name>
</gene>
<accession>A0A6A5T767</accession>
<evidence type="ECO:0000256" key="1">
    <source>
        <dbReference type="SAM" id="SignalP"/>
    </source>
</evidence>
<keyword evidence="3" id="KW-1185">Reference proteome</keyword>
<feature type="chain" id="PRO_5025565441" evidence="1">
    <location>
        <begin position="24"/>
        <end position="73"/>
    </location>
</feature>
<dbReference type="Proteomes" id="UP000800038">
    <property type="component" value="Unassembled WGS sequence"/>
</dbReference>
<reference evidence="2" key="1">
    <citation type="journal article" date="2020" name="Stud. Mycol.">
        <title>101 Dothideomycetes genomes: a test case for predicting lifestyles and emergence of pathogens.</title>
        <authorList>
            <person name="Haridas S."/>
            <person name="Albert R."/>
            <person name="Binder M."/>
            <person name="Bloem J."/>
            <person name="Labutti K."/>
            <person name="Salamov A."/>
            <person name="Andreopoulos B."/>
            <person name="Baker S."/>
            <person name="Barry K."/>
            <person name="Bills G."/>
            <person name="Bluhm B."/>
            <person name="Cannon C."/>
            <person name="Castanera R."/>
            <person name="Culley D."/>
            <person name="Daum C."/>
            <person name="Ezra D."/>
            <person name="Gonzalez J."/>
            <person name="Henrissat B."/>
            <person name="Kuo A."/>
            <person name="Liang C."/>
            <person name="Lipzen A."/>
            <person name="Lutzoni F."/>
            <person name="Magnuson J."/>
            <person name="Mondo S."/>
            <person name="Nolan M."/>
            <person name="Ohm R."/>
            <person name="Pangilinan J."/>
            <person name="Park H.-J."/>
            <person name="Ramirez L."/>
            <person name="Alfaro M."/>
            <person name="Sun H."/>
            <person name="Tritt A."/>
            <person name="Yoshinaga Y."/>
            <person name="Zwiers L.-H."/>
            <person name="Turgeon B."/>
            <person name="Goodwin S."/>
            <person name="Spatafora J."/>
            <person name="Crous P."/>
            <person name="Grigoriev I."/>
        </authorList>
    </citation>
    <scope>NUCLEOTIDE SEQUENCE</scope>
    <source>
        <strain evidence="2">CBS 161.51</strain>
    </source>
</reference>
<name>A0A6A5T767_9PLEO</name>